<dbReference type="GO" id="GO:0032259">
    <property type="term" value="P:methylation"/>
    <property type="evidence" value="ECO:0007669"/>
    <property type="project" value="UniProtKB-KW"/>
</dbReference>
<gene>
    <name evidence="4" type="ORF">JFN93_06460</name>
</gene>
<dbReference type="PANTHER" id="PTHR43861">
    <property type="entry name" value="TRANS-ACONITATE 2-METHYLTRANSFERASE-RELATED"/>
    <property type="match status" value="1"/>
</dbReference>
<evidence type="ECO:0000313" key="5">
    <source>
        <dbReference type="Proteomes" id="UP000636888"/>
    </source>
</evidence>
<dbReference type="InterPro" id="IPR041698">
    <property type="entry name" value="Methyltransf_25"/>
</dbReference>
<dbReference type="Pfam" id="PF13649">
    <property type="entry name" value="Methyltransf_25"/>
    <property type="match status" value="1"/>
</dbReference>
<sequence>MTVAISGTAGERVGHREHFNALADRWDVLCRHDAARVRRIVDVMKIAEGDRVLDVGTGTGILLPLLQDRVGASGRIDAVDIAERMLEVAASKHNVPNTSFVHGDILALPAQRRYNHVICYSVFPHFQDKARAVATLAEHLKEGGRLTVCHSQCREAINELHRKGSPAVAHDYLPGLEAMEKFFTAAGLVSLVSIDSSDLYLVSGKQPVRDAAASPR</sequence>
<dbReference type="InterPro" id="IPR029063">
    <property type="entry name" value="SAM-dependent_MTases_sf"/>
</dbReference>
<organism evidence="4 5">
    <name type="scientific">Geomesophilobacter sediminis</name>
    <dbReference type="NCBI Taxonomy" id="2798584"/>
    <lineage>
        <taxon>Bacteria</taxon>
        <taxon>Pseudomonadati</taxon>
        <taxon>Thermodesulfobacteriota</taxon>
        <taxon>Desulfuromonadia</taxon>
        <taxon>Geobacterales</taxon>
        <taxon>Geobacteraceae</taxon>
        <taxon>Geomesophilobacter</taxon>
    </lineage>
</organism>
<reference evidence="4" key="1">
    <citation type="submission" date="2020-12" db="EMBL/GenBank/DDBJ databases">
        <title>Geomonas sp. Red875, isolated from river sediment.</title>
        <authorList>
            <person name="Xu Z."/>
            <person name="Zhang Z."/>
            <person name="Masuda Y."/>
            <person name="Itoh H."/>
            <person name="Senoo K."/>
        </authorList>
    </citation>
    <scope>NUCLEOTIDE SEQUENCE</scope>
    <source>
        <strain evidence="4">Red875</strain>
    </source>
</reference>
<feature type="domain" description="Methyltransferase" evidence="3">
    <location>
        <begin position="52"/>
        <end position="144"/>
    </location>
</feature>
<protein>
    <submittedName>
        <fullName evidence="4">Class I SAM-dependent methyltransferase</fullName>
    </submittedName>
</protein>
<dbReference type="EMBL" id="JAEMHM010000004">
    <property type="protein sequence ID" value="MBJ6724343.1"/>
    <property type="molecule type" value="Genomic_DNA"/>
</dbReference>
<keyword evidence="5" id="KW-1185">Reference proteome</keyword>
<comment type="caution">
    <text evidence="4">The sequence shown here is derived from an EMBL/GenBank/DDBJ whole genome shotgun (WGS) entry which is preliminary data.</text>
</comment>
<evidence type="ECO:0000256" key="1">
    <source>
        <dbReference type="ARBA" id="ARBA00022603"/>
    </source>
</evidence>
<dbReference type="CDD" id="cd02440">
    <property type="entry name" value="AdoMet_MTases"/>
    <property type="match status" value="1"/>
</dbReference>
<evidence type="ECO:0000259" key="3">
    <source>
        <dbReference type="Pfam" id="PF13649"/>
    </source>
</evidence>
<accession>A0A8J7JC86</accession>
<proteinExistence type="predicted"/>
<evidence type="ECO:0000313" key="4">
    <source>
        <dbReference type="EMBL" id="MBJ6724343.1"/>
    </source>
</evidence>
<dbReference type="GO" id="GO:0008168">
    <property type="term" value="F:methyltransferase activity"/>
    <property type="evidence" value="ECO:0007669"/>
    <property type="project" value="UniProtKB-KW"/>
</dbReference>
<dbReference type="PANTHER" id="PTHR43861:SF1">
    <property type="entry name" value="TRANS-ACONITATE 2-METHYLTRANSFERASE"/>
    <property type="match status" value="1"/>
</dbReference>
<dbReference type="SUPFAM" id="SSF53335">
    <property type="entry name" value="S-adenosyl-L-methionine-dependent methyltransferases"/>
    <property type="match status" value="1"/>
</dbReference>
<evidence type="ECO:0000256" key="2">
    <source>
        <dbReference type="ARBA" id="ARBA00022679"/>
    </source>
</evidence>
<keyword evidence="1 4" id="KW-0489">Methyltransferase</keyword>
<dbReference type="Proteomes" id="UP000636888">
    <property type="component" value="Unassembled WGS sequence"/>
</dbReference>
<dbReference type="AlphaFoldDB" id="A0A8J7JC86"/>
<keyword evidence="2" id="KW-0808">Transferase</keyword>
<dbReference type="Gene3D" id="3.40.50.150">
    <property type="entry name" value="Vaccinia Virus protein VP39"/>
    <property type="match status" value="1"/>
</dbReference>
<dbReference type="RefSeq" id="WP_199383177.1">
    <property type="nucleotide sequence ID" value="NZ_JAEMHM010000004.1"/>
</dbReference>
<name>A0A8J7JC86_9BACT</name>